<accession>A0ABS0SF15</accession>
<keyword evidence="4" id="KW-1185">Reference proteome</keyword>
<feature type="chain" id="PRO_5046346334" evidence="1">
    <location>
        <begin position="24"/>
        <end position="178"/>
    </location>
</feature>
<dbReference type="EMBL" id="JADGMQ010000011">
    <property type="protein sequence ID" value="MBI1621889.1"/>
    <property type="molecule type" value="Genomic_DNA"/>
</dbReference>
<gene>
    <name evidence="3" type="ORF">IOD40_14600</name>
</gene>
<dbReference type="InterPro" id="IPR003646">
    <property type="entry name" value="SH3-like_bac-type"/>
</dbReference>
<dbReference type="RefSeq" id="WP_198477423.1">
    <property type="nucleotide sequence ID" value="NZ_JADGMQ010000011.1"/>
</dbReference>
<dbReference type="Proteomes" id="UP000601789">
    <property type="component" value="Unassembled WGS sequence"/>
</dbReference>
<feature type="domain" description="SH3b" evidence="2">
    <location>
        <begin position="31"/>
        <end position="84"/>
    </location>
</feature>
<dbReference type="Pfam" id="PF08239">
    <property type="entry name" value="SH3_3"/>
    <property type="match status" value="1"/>
</dbReference>
<dbReference type="Pfam" id="PF06823">
    <property type="entry name" value="DUF1236"/>
    <property type="match status" value="1"/>
</dbReference>
<organism evidence="3 4">
    <name type="scientific">Aquamicrobium zhengzhouense</name>
    <dbReference type="NCBI Taxonomy" id="2781738"/>
    <lineage>
        <taxon>Bacteria</taxon>
        <taxon>Pseudomonadati</taxon>
        <taxon>Pseudomonadota</taxon>
        <taxon>Alphaproteobacteria</taxon>
        <taxon>Hyphomicrobiales</taxon>
        <taxon>Phyllobacteriaceae</taxon>
        <taxon>Aquamicrobium</taxon>
    </lineage>
</organism>
<evidence type="ECO:0000313" key="3">
    <source>
        <dbReference type="EMBL" id="MBI1621889.1"/>
    </source>
</evidence>
<comment type="caution">
    <text evidence="3">The sequence shown here is derived from an EMBL/GenBank/DDBJ whole genome shotgun (WGS) entry which is preliminary data.</text>
</comment>
<name>A0ABS0SF15_9HYPH</name>
<protein>
    <submittedName>
        <fullName evidence="3">DUF1236 domain-containing protein</fullName>
    </submittedName>
</protein>
<sequence length="178" mass="18892">MKAKLITSAAALAMLAMAGTAHAQQTVVAASDLDVRAGPGAEHAVVGIIAIDSQATVLGCDRVSGWCEVEAGTVAGWVNSDFLDELGPDIYVNEGPVDGAVVSGSIDAVIDPAPPVISYIESNRYDPVVIESEISVGEILPGDIELHAIPDYEYRYVYVNDRPVLVEPDTRRIVYIVR</sequence>
<evidence type="ECO:0000313" key="4">
    <source>
        <dbReference type="Proteomes" id="UP000601789"/>
    </source>
</evidence>
<proteinExistence type="predicted"/>
<keyword evidence="1" id="KW-0732">Signal</keyword>
<dbReference type="InterPro" id="IPR009642">
    <property type="entry name" value="DUF1236"/>
</dbReference>
<evidence type="ECO:0000259" key="2">
    <source>
        <dbReference type="Pfam" id="PF08239"/>
    </source>
</evidence>
<reference evidence="3 4" key="1">
    <citation type="submission" date="2020-10" db="EMBL/GenBank/DDBJ databases">
        <title>Aquamicrobium zhengzhouensis sp. nov., a exopolysaccharide producing bacterium isolated from farmland soil.</title>
        <authorList>
            <person name="Wang X."/>
        </authorList>
    </citation>
    <scope>NUCLEOTIDE SEQUENCE [LARGE SCALE GENOMIC DNA]</scope>
    <source>
        <strain evidence="4">cd-1</strain>
    </source>
</reference>
<evidence type="ECO:0000256" key="1">
    <source>
        <dbReference type="SAM" id="SignalP"/>
    </source>
</evidence>
<feature type="signal peptide" evidence="1">
    <location>
        <begin position="1"/>
        <end position="23"/>
    </location>
</feature>
<dbReference type="Gene3D" id="2.30.30.40">
    <property type="entry name" value="SH3 Domains"/>
    <property type="match status" value="1"/>
</dbReference>